<dbReference type="InterPro" id="IPR011095">
    <property type="entry name" value="Dala_Dala_lig_C"/>
</dbReference>
<dbReference type="InterPro" id="IPR011761">
    <property type="entry name" value="ATP-grasp"/>
</dbReference>
<dbReference type="EMBL" id="NPDY01000013">
    <property type="protein sequence ID" value="PJZ69008.1"/>
    <property type="molecule type" value="Genomic_DNA"/>
</dbReference>
<organism evidence="6 8">
    <name type="scientific">Leptospira perolatii</name>
    <dbReference type="NCBI Taxonomy" id="2023191"/>
    <lineage>
        <taxon>Bacteria</taxon>
        <taxon>Pseudomonadati</taxon>
        <taxon>Spirochaetota</taxon>
        <taxon>Spirochaetia</taxon>
        <taxon>Leptospirales</taxon>
        <taxon>Leptospiraceae</taxon>
        <taxon>Leptospira</taxon>
    </lineage>
</organism>
<evidence type="ECO:0000259" key="4">
    <source>
        <dbReference type="PROSITE" id="PS50975"/>
    </source>
</evidence>
<evidence type="ECO:0000256" key="2">
    <source>
        <dbReference type="ARBA" id="ARBA00022598"/>
    </source>
</evidence>
<sequence>MSESSPTVLLIADILESHNDLPGALTQEWEGAASVNSIKEQLETEGEIVELVESPSELIGLLHKFRNLPLNEKPVLFHLVEGFLSRNREAWLPALGEYSGFPHTGSDAYAQSLSLDKHASKLIALSLGLPTADWGIWDSSGDDNSKEVHVSSIPGFKGLRLPAEADFPVFYKPNGEGSSLGISDENHIQNLESLYRFLEKKSYLYGSWVWESFLPGEEWTVAIIGSPELGYRASNVGRVELDNGLESVYGERTKTKSSMPERLIFDLDQTREANIQELSIRLCEFIGTAGAARLDWKANHRGEPQFLEWNLTPGLSPYYSTFPICYTHSFGTYSEMLKELIDIAREEFRTERFSYSKIKSPKVSFDFL</sequence>
<dbReference type="GO" id="GO:0008716">
    <property type="term" value="F:D-alanine-D-alanine ligase activity"/>
    <property type="evidence" value="ECO:0007669"/>
    <property type="project" value="InterPro"/>
</dbReference>
<evidence type="ECO:0000256" key="3">
    <source>
        <dbReference type="PROSITE-ProRule" id="PRU00409"/>
    </source>
</evidence>
<dbReference type="Pfam" id="PF07478">
    <property type="entry name" value="Dala_Dala_lig_C"/>
    <property type="match status" value="1"/>
</dbReference>
<proteinExistence type="inferred from homology"/>
<dbReference type="Proteomes" id="UP000231990">
    <property type="component" value="Unassembled WGS sequence"/>
</dbReference>
<keyword evidence="2 6" id="KW-0436">Ligase</keyword>
<dbReference type="AlphaFoldDB" id="A0A2M9ZQC5"/>
<comment type="caution">
    <text evidence="6">The sequence shown here is derived from an EMBL/GenBank/DDBJ whole genome shotgun (WGS) entry which is preliminary data.</text>
</comment>
<keyword evidence="7" id="KW-1185">Reference proteome</keyword>
<name>A0A2M9ZQC5_9LEPT</name>
<dbReference type="OrthoDB" id="9813261at2"/>
<dbReference type="Gene3D" id="3.30.1490.20">
    <property type="entry name" value="ATP-grasp fold, A domain"/>
    <property type="match status" value="1"/>
</dbReference>
<dbReference type="GO" id="GO:0046872">
    <property type="term" value="F:metal ion binding"/>
    <property type="evidence" value="ECO:0007669"/>
    <property type="project" value="InterPro"/>
</dbReference>
<comment type="similarity">
    <text evidence="1">Belongs to the D-alanine--D-alanine ligase family.</text>
</comment>
<evidence type="ECO:0000313" key="6">
    <source>
        <dbReference type="EMBL" id="PJZ74123.1"/>
    </source>
</evidence>
<feature type="domain" description="ATP-grasp" evidence="4">
    <location>
        <begin position="121"/>
        <end position="345"/>
    </location>
</feature>
<evidence type="ECO:0000313" key="7">
    <source>
        <dbReference type="Proteomes" id="UP000231962"/>
    </source>
</evidence>
<dbReference type="PANTHER" id="PTHR23132:SF23">
    <property type="entry name" value="D-ALANINE--D-ALANINE LIGASE B"/>
    <property type="match status" value="1"/>
</dbReference>
<dbReference type="SUPFAM" id="SSF56059">
    <property type="entry name" value="Glutathione synthetase ATP-binding domain-like"/>
    <property type="match status" value="1"/>
</dbReference>
<dbReference type="Gene3D" id="3.30.470.20">
    <property type="entry name" value="ATP-grasp fold, B domain"/>
    <property type="match status" value="1"/>
</dbReference>
<evidence type="ECO:0000313" key="8">
    <source>
        <dbReference type="Proteomes" id="UP000231990"/>
    </source>
</evidence>
<evidence type="ECO:0000256" key="1">
    <source>
        <dbReference type="ARBA" id="ARBA00010871"/>
    </source>
</evidence>
<evidence type="ECO:0000313" key="5">
    <source>
        <dbReference type="EMBL" id="PJZ69008.1"/>
    </source>
</evidence>
<dbReference type="GO" id="GO:0005524">
    <property type="term" value="F:ATP binding"/>
    <property type="evidence" value="ECO:0007669"/>
    <property type="project" value="UniProtKB-UniRule"/>
</dbReference>
<keyword evidence="3" id="KW-0547">Nucleotide-binding</keyword>
<reference evidence="7 8" key="1">
    <citation type="submission" date="2017-07" db="EMBL/GenBank/DDBJ databases">
        <title>Leptospira spp. isolated from tropical soils.</title>
        <authorList>
            <person name="Thibeaux R."/>
            <person name="Iraola G."/>
            <person name="Ferres I."/>
            <person name="Bierque E."/>
            <person name="Girault D."/>
            <person name="Soupe-Gilbert M.-E."/>
            <person name="Picardeau M."/>
            <person name="Goarant C."/>
        </authorList>
    </citation>
    <scope>NUCLEOTIDE SEQUENCE [LARGE SCALE GENOMIC DNA]</scope>
    <source>
        <strain evidence="6 8">FH1-B-B1</strain>
        <strain evidence="5 7">FH1-B-C1</strain>
    </source>
</reference>
<accession>A0A2M9ZQC5</accession>
<dbReference type="EMBL" id="NPDZ01000002">
    <property type="protein sequence ID" value="PJZ74123.1"/>
    <property type="molecule type" value="Genomic_DNA"/>
</dbReference>
<gene>
    <name evidence="5" type="ORF">CH360_13170</name>
    <name evidence="6" type="ORF">CH373_04160</name>
</gene>
<protein>
    <submittedName>
        <fullName evidence="6">D-alanine--D-alanine ligase</fullName>
    </submittedName>
</protein>
<dbReference type="PANTHER" id="PTHR23132">
    <property type="entry name" value="D-ALANINE--D-ALANINE LIGASE"/>
    <property type="match status" value="1"/>
</dbReference>
<keyword evidence="3" id="KW-0067">ATP-binding</keyword>
<dbReference type="PROSITE" id="PS50975">
    <property type="entry name" value="ATP_GRASP"/>
    <property type="match status" value="1"/>
</dbReference>
<dbReference type="Proteomes" id="UP000231962">
    <property type="component" value="Unassembled WGS sequence"/>
</dbReference>
<dbReference type="InterPro" id="IPR013815">
    <property type="entry name" value="ATP_grasp_subdomain_1"/>
</dbReference>
<dbReference type="RefSeq" id="WP_100714513.1">
    <property type="nucleotide sequence ID" value="NZ_NPDY01000013.1"/>
</dbReference>